<dbReference type="EMBL" id="JANPWB010000015">
    <property type="protein sequence ID" value="KAJ1090477.1"/>
    <property type="molecule type" value="Genomic_DNA"/>
</dbReference>
<dbReference type="AlphaFoldDB" id="A0AAV7LFV5"/>
<evidence type="ECO:0000313" key="2">
    <source>
        <dbReference type="Proteomes" id="UP001066276"/>
    </source>
</evidence>
<name>A0AAV7LFV5_PLEWA</name>
<proteinExistence type="predicted"/>
<dbReference type="Proteomes" id="UP001066276">
    <property type="component" value="Chromosome 11"/>
</dbReference>
<accession>A0AAV7LFV5</accession>
<organism evidence="1 2">
    <name type="scientific">Pleurodeles waltl</name>
    <name type="common">Iberian ribbed newt</name>
    <dbReference type="NCBI Taxonomy" id="8319"/>
    <lineage>
        <taxon>Eukaryota</taxon>
        <taxon>Metazoa</taxon>
        <taxon>Chordata</taxon>
        <taxon>Craniata</taxon>
        <taxon>Vertebrata</taxon>
        <taxon>Euteleostomi</taxon>
        <taxon>Amphibia</taxon>
        <taxon>Batrachia</taxon>
        <taxon>Caudata</taxon>
        <taxon>Salamandroidea</taxon>
        <taxon>Salamandridae</taxon>
        <taxon>Pleurodelinae</taxon>
        <taxon>Pleurodeles</taxon>
    </lineage>
</organism>
<reference evidence="1" key="1">
    <citation type="journal article" date="2022" name="bioRxiv">
        <title>Sequencing and chromosome-scale assembly of the giantPleurodeles waltlgenome.</title>
        <authorList>
            <person name="Brown T."/>
            <person name="Elewa A."/>
            <person name="Iarovenko S."/>
            <person name="Subramanian E."/>
            <person name="Araus A.J."/>
            <person name="Petzold A."/>
            <person name="Susuki M."/>
            <person name="Suzuki K.-i.T."/>
            <person name="Hayashi T."/>
            <person name="Toyoda A."/>
            <person name="Oliveira C."/>
            <person name="Osipova E."/>
            <person name="Leigh N.D."/>
            <person name="Simon A."/>
            <person name="Yun M.H."/>
        </authorList>
    </citation>
    <scope>NUCLEOTIDE SEQUENCE</scope>
    <source>
        <strain evidence="1">20211129_DDA</strain>
        <tissue evidence="1">Liver</tissue>
    </source>
</reference>
<protein>
    <submittedName>
        <fullName evidence="1">Uncharacterized protein</fullName>
    </submittedName>
</protein>
<evidence type="ECO:0000313" key="1">
    <source>
        <dbReference type="EMBL" id="KAJ1090477.1"/>
    </source>
</evidence>
<gene>
    <name evidence="1" type="ORF">NDU88_003609</name>
</gene>
<keyword evidence="2" id="KW-1185">Reference proteome</keyword>
<sequence>MKTRSRREQRNPKNVGMQPAVRKWLTSRLHAHTHARVKNGEKTTVARLADRNETKEKERVKDKTCPIH</sequence>
<comment type="caution">
    <text evidence="1">The sequence shown here is derived from an EMBL/GenBank/DDBJ whole genome shotgun (WGS) entry which is preliminary data.</text>
</comment>